<proteinExistence type="predicted"/>
<organism evidence="2 3">
    <name type="scientific">Apophysomyces ossiformis</name>
    <dbReference type="NCBI Taxonomy" id="679940"/>
    <lineage>
        <taxon>Eukaryota</taxon>
        <taxon>Fungi</taxon>
        <taxon>Fungi incertae sedis</taxon>
        <taxon>Mucoromycota</taxon>
        <taxon>Mucoromycotina</taxon>
        <taxon>Mucoromycetes</taxon>
        <taxon>Mucorales</taxon>
        <taxon>Mucorineae</taxon>
        <taxon>Mucoraceae</taxon>
        <taxon>Apophysomyces</taxon>
    </lineage>
</organism>
<sequence>TGGNNYGDLDEPPDRCNHQGNEEEKASVAHFQAPAKAPTNDEVNKVAVVGFGSGRFGQRQYGRKLSAWLTQCRKLLNKAEHVGKFVAMNIGE</sequence>
<gene>
    <name evidence="2" type="ORF">EC973_002828</name>
</gene>
<dbReference type="Proteomes" id="UP000605846">
    <property type="component" value="Unassembled WGS sequence"/>
</dbReference>
<dbReference type="EMBL" id="JABAYA010000180">
    <property type="protein sequence ID" value="KAF7722735.1"/>
    <property type="molecule type" value="Genomic_DNA"/>
</dbReference>
<protein>
    <submittedName>
        <fullName evidence="2">Uncharacterized protein</fullName>
    </submittedName>
</protein>
<evidence type="ECO:0000256" key="1">
    <source>
        <dbReference type="SAM" id="MobiDB-lite"/>
    </source>
</evidence>
<feature type="compositionally biased region" description="Basic and acidic residues" evidence="1">
    <location>
        <begin position="12"/>
        <end position="26"/>
    </location>
</feature>
<keyword evidence="3" id="KW-1185">Reference proteome</keyword>
<feature type="region of interest" description="Disordered" evidence="1">
    <location>
        <begin position="1"/>
        <end position="26"/>
    </location>
</feature>
<comment type="caution">
    <text evidence="2">The sequence shown here is derived from an EMBL/GenBank/DDBJ whole genome shotgun (WGS) entry which is preliminary data.</text>
</comment>
<name>A0A8H7EMD5_9FUNG</name>
<reference evidence="2" key="1">
    <citation type="submission" date="2020-01" db="EMBL/GenBank/DDBJ databases">
        <title>Genome Sequencing of Three Apophysomyces-Like Fungal Strains Confirms a Novel Fungal Genus in the Mucoromycota with divergent Burkholderia-like Endosymbiotic Bacteria.</title>
        <authorList>
            <person name="Stajich J.E."/>
            <person name="Macias A.M."/>
            <person name="Carter-House D."/>
            <person name="Lovett B."/>
            <person name="Kasson L.R."/>
            <person name="Berry K."/>
            <person name="Grigoriev I."/>
            <person name="Chang Y."/>
            <person name="Spatafora J."/>
            <person name="Kasson M.T."/>
        </authorList>
    </citation>
    <scope>NUCLEOTIDE SEQUENCE</scope>
    <source>
        <strain evidence="2">NRRL A-21654</strain>
    </source>
</reference>
<evidence type="ECO:0000313" key="3">
    <source>
        <dbReference type="Proteomes" id="UP000605846"/>
    </source>
</evidence>
<dbReference type="AlphaFoldDB" id="A0A8H7EMD5"/>
<accession>A0A8H7EMD5</accession>
<feature type="non-terminal residue" evidence="2">
    <location>
        <position position="92"/>
    </location>
</feature>
<evidence type="ECO:0000313" key="2">
    <source>
        <dbReference type="EMBL" id="KAF7722735.1"/>
    </source>
</evidence>